<evidence type="ECO:0000256" key="7">
    <source>
        <dbReference type="ARBA" id="ARBA00022801"/>
    </source>
</evidence>
<dbReference type="GO" id="GO:0046355">
    <property type="term" value="P:mannan catabolic process"/>
    <property type="evidence" value="ECO:0007669"/>
    <property type="project" value="UniProtKB-ARBA"/>
</dbReference>
<evidence type="ECO:0000256" key="8">
    <source>
        <dbReference type="ARBA" id="ARBA00023295"/>
    </source>
</evidence>
<proteinExistence type="inferred from homology"/>
<evidence type="ECO:0000256" key="9">
    <source>
        <dbReference type="RuleBase" id="RU361153"/>
    </source>
</evidence>
<evidence type="ECO:0000313" key="12">
    <source>
        <dbReference type="EMBL" id="KZP32418.1"/>
    </source>
</evidence>
<evidence type="ECO:0000256" key="2">
    <source>
        <dbReference type="ARBA" id="ARBA00004613"/>
    </source>
</evidence>
<dbReference type="Proteomes" id="UP000076532">
    <property type="component" value="Unassembled WGS sequence"/>
</dbReference>
<dbReference type="SUPFAM" id="SSF51445">
    <property type="entry name" value="(Trans)glycosidases"/>
    <property type="match status" value="1"/>
</dbReference>
<feature type="signal peptide" evidence="10">
    <location>
        <begin position="1"/>
        <end position="20"/>
    </location>
</feature>
<feature type="domain" description="Glycoside hydrolase family 5" evidence="11">
    <location>
        <begin position="36"/>
        <end position="317"/>
    </location>
</feature>
<dbReference type="InterPro" id="IPR001547">
    <property type="entry name" value="Glyco_hydro_5"/>
</dbReference>
<comment type="similarity">
    <text evidence="3 9">Belongs to the glycosyl hydrolase 5 (cellulase A) family.</text>
</comment>
<name>A0A166V7F9_9AGAM</name>
<dbReference type="InterPro" id="IPR017853">
    <property type="entry name" value="GH"/>
</dbReference>
<gene>
    <name evidence="12" type="ORF">FIBSPDRAFT_944469</name>
</gene>
<evidence type="ECO:0000259" key="11">
    <source>
        <dbReference type="Pfam" id="PF00150"/>
    </source>
</evidence>
<organism evidence="12 13">
    <name type="scientific">Athelia psychrophila</name>
    <dbReference type="NCBI Taxonomy" id="1759441"/>
    <lineage>
        <taxon>Eukaryota</taxon>
        <taxon>Fungi</taxon>
        <taxon>Dikarya</taxon>
        <taxon>Basidiomycota</taxon>
        <taxon>Agaricomycotina</taxon>
        <taxon>Agaricomycetes</taxon>
        <taxon>Agaricomycetidae</taxon>
        <taxon>Atheliales</taxon>
        <taxon>Atheliaceae</taxon>
        <taxon>Athelia</taxon>
    </lineage>
</organism>
<evidence type="ECO:0000256" key="3">
    <source>
        <dbReference type="ARBA" id="ARBA00005641"/>
    </source>
</evidence>
<dbReference type="Gene3D" id="3.20.20.80">
    <property type="entry name" value="Glycosidases"/>
    <property type="match status" value="1"/>
</dbReference>
<evidence type="ECO:0000313" key="13">
    <source>
        <dbReference type="Proteomes" id="UP000076532"/>
    </source>
</evidence>
<dbReference type="PANTHER" id="PTHR31451">
    <property type="match status" value="1"/>
</dbReference>
<dbReference type="PANTHER" id="PTHR31451:SF39">
    <property type="entry name" value="MANNAN ENDO-1,4-BETA-MANNOSIDASE 1"/>
    <property type="match status" value="1"/>
</dbReference>
<keyword evidence="6 10" id="KW-0732">Signal</keyword>
<keyword evidence="7 9" id="KW-0378">Hydrolase</keyword>
<comment type="catalytic activity">
    <reaction evidence="1">
        <text>Random hydrolysis of (1-&gt;4)-beta-D-mannosidic linkages in mannans, galactomannans and glucomannans.</text>
        <dbReference type="EC" id="3.2.1.78"/>
    </reaction>
</comment>
<comment type="subcellular location">
    <subcellularLocation>
        <location evidence="2">Secreted</location>
    </subcellularLocation>
</comment>
<sequence>MKFSGSFVLAALSAIKVVSAANSFAGSNLYYAAGLNSSQTDTLLSGLQDAGMKVLRVWLDGASGTTKGTEIDSYPDLEPSAIGTYDDTVLERLDTFMVAANKAGIKLIISMHSFNALSAGDVYGAIYGTGDFYEQATPQKQFDARLTHVLNHQHTTLGKPWSELSEYIFAFEAQNEAMIGKGQAYIEDNQGWQCDRAQTIKGVLGNSSGILVTTGGESWMAESVQPDFLACDALDIIAIHAYGTGDFTTSNIETYVKQAQSANKLLIFEEWGACYFNTENNVCGTGTPLSDDERSANIKSWTASITAAGMPWLYWQVLPNPDPHSGYDYEVALTDPSWDVLKTAALAAAQADAAFDFSAYLL</sequence>
<evidence type="ECO:0000256" key="6">
    <source>
        <dbReference type="ARBA" id="ARBA00022729"/>
    </source>
</evidence>
<keyword evidence="5" id="KW-0964">Secreted</keyword>
<evidence type="ECO:0000256" key="10">
    <source>
        <dbReference type="SAM" id="SignalP"/>
    </source>
</evidence>
<keyword evidence="8 9" id="KW-0326">Glycosidase</keyword>
<reference evidence="12 13" key="1">
    <citation type="journal article" date="2016" name="Mol. Biol. Evol.">
        <title>Comparative Genomics of Early-Diverging Mushroom-Forming Fungi Provides Insights into the Origins of Lignocellulose Decay Capabilities.</title>
        <authorList>
            <person name="Nagy L.G."/>
            <person name="Riley R."/>
            <person name="Tritt A."/>
            <person name="Adam C."/>
            <person name="Daum C."/>
            <person name="Floudas D."/>
            <person name="Sun H."/>
            <person name="Yadav J.S."/>
            <person name="Pangilinan J."/>
            <person name="Larsson K.H."/>
            <person name="Matsuura K."/>
            <person name="Barry K."/>
            <person name="Labutti K."/>
            <person name="Kuo R."/>
            <person name="Ohm R.A."/>
            <person name="Bhattacharya S.S."/>
            <person name="Shirouzu T."/>
            <person name="Yoshinaga Y."/>
            <person name="Martin F.M."/>
            <person name="Grigoriev I.V."/>
            <person name="Hibbett D.S."/>
        </authorList>
    </citation>
    <scope>NUCLEOTIDE SEQUENCE [LARGE SCALE GENOMIC DNA]</scope>
    <source>
        <strain evidence="12 13">CBS 109695</strain>
    </source>
</reference>
<dbReference type="EC" id="3.2.1.78" evidence="4"/>
<dbReference type="EMBL" id="KV417486">
    <property type="protein sequence ID" value="KZP32418.1"/>
    <property type="molecule type" value="Genomic_DNA"/>
</dbReference>
<evidence type="ECO:0000256" key="5">
    <source>
        <dbReference type="ARBA" id="ARBA00022525"/>
    </source>
</evidence>
<dbReference type="InterPro" id="IPR045053">
    <property type="entry name" value="MAN-like"/>
</dbReference>
<dbReference type="Pfam" id="PF00150">
    <property type="entry name" value="Cellulase"/>
    <property type="match status" value="1"/>
</dbReference>
<evidence type="ECO:0000256" key="4">
    <source>
        <dbReference type="ARBA" id="ARBA00012706"/>
    </source>
</evidence>
<keyword evidence="13" id="KW-1185">Reference proteome</keyword>
<dbReference type="AlphaFoldDB" id="A0A166V7F9"/>
<protein>
    <recommendedName>
        <fullName evidence="4">mannan endo-1,4-beta-mannosidase</fullName>
        <ecNumber evidence="4">3.2.1.78</ecNumber>
    </recommendedName>
</protein>
<evidence type="ECO:0000256" key="1">
    <source>
        <dbReference type="ARBA" id="ARBA00001678"/>
    </source>
</evidence>
<dbReference type="GO" id="GO:0016985">
    <property type="term" value="F:mannan endo-1,4-beta-mannosidase activity"/>
    <property type="evidence" value="ECO:0007669"/>
    <property type="project" value="UniProtKB-EC"/>
</dbReference>
<accession>A0A166V7F9</accession>
<feature type="chain" id="PRO_5007881024" description="mannan endo-1,4-beta-mannosidase" evidence="10">
    <location>
        <begin position="21"/>
        <end position="362"/>
    </location>
</feature>
<dbReference type="GO" id="GO:0005576">
    <property type="term" value="C:extracellular region"/>
    <property type="evidence" value="ECO:0007669"/>
    <property type="project" value="UniProtKB-SubCell"/>
</dbReference>
<dbReference type="OrthoDB" id="428177at2759"/>
<dbReference type="STRING" id="436010.A0A166V7F9"/>